<dbReference type="InterPro" id="IPR010432">
    <property type="entry name" value="RDD"/>
</dbReference>
<evidence type="ECO:0000313" key="8">
    <source>
        <dbReference type="EMBL" id="SDI20561.1"/>
    </source>
</evidence>
<evidence type="ECO:0000256" key="5">
    <source>
        <dbReference type="ARBA" id="ARBA00023136"/>
    </source>
</evidence>
<evidence type="ECO:0000259" key="7">
    <source>
        <dbReference type="Pfam" id="PF06271"/>
    </source>
</evidence>
<dbReference type="EMBL" id="FNCN01000038">
    <property type="protein sequence ID" value="SDI20561.1"/>
    <property type="molecule type" value="Genomic_DNA"/>
</dbReference>
<feature type="transmembrane region" description="Helical" evidence="6">
    <location>
        <begin position="72"/>
        <end position="94"/>
    </location>
</feature>
<gene>
    <name evidence="8" type="ORF">SAMN05421505_13825</name>
</gene>
<keyword evidence="4 6" id="KW-1133">Transmembrane helix</keyword>
<dbReference type="PANTHER" id="PTHR36115:SF6">
    <property type="entry name" value="PROLINE-RICH ANTIGEN HOMOLOG"/>
    <property type="match status" value="1"/>
</dbReference>
<dbReference type="PIRSF" id="PIRSF021697">
    <property type="entry name" value="UCP021697"/>
    <property type="match status" value="1"/>
</dbReference>
<dbReference type="AlphaFoldDB" id="A0A1G8IP36"/>
<comment type="subcellular location">
    <subcellularLocation>
        <location evidence="1">Cell membrane</location>
        <topology evidence="1">Multi-pass membrane protein</topology>
    </subcellularLocation>
</comment>
<dbReference type="Proteomes" id="UP000198923">
    <property type="component" value="Unassembled WGS sequence"/>
</dbReference>
<evidence type="ECO:0000256" key="4">
    <source>
        <dbReference type="ARBA" id="ARBA00022989"/>
    </source>
</evidence>
<dbReference type="GO" id="GO:0005886">
    <property type="term" value="C:plasma membrane"/>
    <property type="evidence" value="ECO:0007669"/>
    <property type="project" value="UniProtKB-SubCell"/>
</dbReference>
<dbReference type="InterPro" id="IPR016795">
    <property type="entry name" value="UCP021697"/>
</dbReference>
<evidence type="ECO:0000256" key="1">
    <source>
        <dbReference type="ARBA" id="ARBA00004651"/>
    </source>
</evidence>
<dbReference type="InterPro" id="IPR051791">
    <property type="entry name" value="Pra-immunoreactive"/>
</dbReference>
<dbReference type="PANTHER" id="PTHR36115">
    <property type="entry name" value="PROLINE-RICH ANTIGEN HOMOLOG-RELATED"/>
    <property type="match status" value="1"/>
</dbReference>
<reference evidence="8 9" key="1">
    <citation type="submission" date="2016-10" db="EMBL/GenBank/DDBJ databases">
        <authorList>
            <person name="de Groot N.N."/>
        </authorList>
    </citation>
    <scope>NUCLEOTIDE SEQUENCE [LARGE SCALE GENOMIC DNA]</scope>
    <source>
        <strain evidence="8 9">CPCC 201354</strain>
    </source>
</reference>
<keyword evidence="9" id="KW-1185">Reference proteome</keyword>
<organism evidence="8 9">
    <name type="scientific">Sinosporangium album</name>
    <dbReference type="NCBI Taxonomy" id="504805"/>
    <lineage>
        <taxon>Bacteria</taxon>
        <taxon>Bacillati</taxon>
        <taxon>Actinomycetota</taxon>
        <taxon>Actinomycetes</taxon>
        <taxon>Streptosporangiales</taxon>
        <taxon>Streptosporangiaceae</taxon>
        <taxon>Sinosporangium</taxon>
    </lineage>
</organism>
<dbReference type="OrthoDB" id="5187110at2"/>
<keyword evidence="5 6" id="KW-0472">Membrane</keyword>
<evidence type="ECO:0000256" key="6">
    <source>
        <dbReference type="SAM" id="Phobius"/>
    </source>
</evidence>
<keyword evidence="3 6" id="KW-0812">Transmembrane</keyword>
<accession>A0A1G8IP36</accession>
<keyword evidence="2" id="KW-1003">Cell membrane</keyword>
<dbReference type="RefSeq" id="WP_093174560.1">
    <property type="nucleotide sequence ID" value="NZ_FNCN01000038.1"/>
</dbReference>
<evidence type="ECO:0000256" key="3">
    <source>
        <dbReference type="ARBA" id="ARBA00022692"/>
    </source>
</evidence>
<dbReference type="Pfam" id="PF06271">
    <property type="entry name" value="RDD"/>
    <property type="match status" value="1"/>
</dbReference>
<evidence type="ECO:0000313" key="9">
    <source>
        <dbReference type="Proteomes" id="UP000198923"/>
    </source>
</evidence>
<sequence length="152" mass="16583">MSKQRPWTQTWIGGVRSAGVDLGYPGQRLGLPEEGPDSVAGFGRRLAALMIDWLICTWAIAQGLLGMSSVDAAWVGLLVFAVENVLLVGTIGMTFGMRLMNIRVATLDRGRPRWVPTIARTVLLCLAVPAVMLDRDRRGIHDRVSATVVVRT</sequence>
<proteinExistence type="predicted"/>
<feature type="transmembrane region" description="Helical" evidence="6">
    <location>
        <begin position="46"/>
        <end position="65"/>
    </location>
</feature>
<dbReference type="STRING" id="504805.SAMN05421505_13825"/>
<evidence type="ECO:0000256" key="2">
    <source>
        <dbReference type="ARBA" id="ARBA00022475"/>
    </source>
</evidence>
<name>A0A1G8IP36_9ACTN</name>
<feature type="domain" description="RDD" evidence="7">
    <location>
        <begin position="39"/>
        <end position="145"/>
    </location>
</feature>
<protein>
    <submittedName>
        <fullName evidence="8">Uncharacterized membrane protein YckC, RDD family</fullName>
    </submittedName>
</protein>